<keyword evidence="5" id="KW-1185">Reference proteome</keyword>
<reference evidence="4 5" key="1">
    <citation type="submission" date="2016-05" db="EMBL/GenBank/DDBJ databases">
        <authorList>
            <person name="Naeem Raeece"/>
        </authorList>
    </citation>
    <scope>NUCLEOTIDE SEQUENCE [LARGE SCALE GENOMIC DNA]</scope>
</reference>
<evidence type="ECO:0008006" key="6">
    <source>
        <dbReference type="Google" id="ProtNLM"/>
    </source>
</evidence>
<evidence type="ECO:0000313" key="2">
    <source>
        <dbReference type="EMBL" id="SBT32329.1"/>
    </source>
</evidence>
<dbReference type="EMBL" id="FLRE01000048">
    <property type="protein sequence ID" value="SBT32957.1"/>
    <property type="molecule type" value="Genomic_DNA"/>
</dbReference>
<name>A0A1A8YNI4_PLAOA</name>
<dbReference type="AlphaFoldDB" id="A0A1A8YNI4"/>
<feature type="signal peptide" evidence="1">
    <location>
        <begin position="1"/>
        <end position="21"/>
    </location>
</feature>
<evidence type="ECO:0000313" key="5">
    <source>
        <dbReference type="Proteomes" id="UP000078555"/>
    </source>
</evidence>
<keyword evidence="1" id="KW-0732">Signal</keyword>
<feature type="chain" id="PRO_5015059829" description="PIR Superfamily Protein" evidence="1">
    <location>
        <begin position="22"/>
        <end position="93"/>
    </location>
</feature>
<organism evidence="3 4">
    <name type="scientific">Plasmodium ovale wallikeri</name>
    <dbReference type="NCBI Taxonomy" id="864142"/>
    <lineage>
        <taxon>Eukaryota</taxon>
        <taxon>Sar</taxon>
        <taxon>Alveolata</taxon>
        <taxon>Apicomplexa</taxon>
        <taxon>Aconoidasida</taxon>
        <taxon>Haemosporida</taxon>
        <taxon>Plasmodiidae</taxon>
        <taxon>Plasmodium</taxon>
        <taxon>Plasmodium (Plasmodium)</taxon>
    </lineage>
</organism>
<dbReference type="Proteomes" id="UP000078550">
    <property type="component" value="Unassembled WGS sequence"/>
</dbReference>
<evidence type="ECO:0000313" key="4">
    <source>
        <dbReference type="Proteomes" id="UP000078550"/>
    </source>
</evidence>
<sequence>MFTTRSYCVCSLLAPAAYVHCETLDGQSAVEKVVFELHSIYKHLEESLLRAYTQMHMDTYEYVNKCTFALGIYSPIHVHVPANYGLATRSKPK</sequence>
<evidence type="ECO:0000256" key="1">
    <source>
        <dbReference type="SAM" id="SignalP"/>
    </source>
</evidence>
<reference evidence="3" key="2">
    <citation type="submission" date="2016-05" db="EMBL/GenBank/DDBJ databases">
        <authorList>
            <person name="Lavstsen T."/>
            <person name="Jespersen J.S."/>
        </authorList>
    </citation>
    <scope>NUCLEOTIDE SEQUENCE [LARGE SCALE GENOMIC DNA]</scope>
</reference>
<gene>
    <name evidence="2" type="ORF">POVWA1_011580</name>
    <name evidence="3" type="ORF">POVWA2_012280</name>
</gene>
<dbReference type="EMBL" id="FLRD01000037">
    <property type="protein sequence ID" value="SBT32329.1"/>
    <property type="molecule type" value="Genomic_DNA"/>
</dbReference>
<accession>A0A1A8YNI4</accession>
<protein>
    <recommendedName>
        <fullName evidence="6">PIR Superfamily Protein</fullName>
    </recommendedName>
</protein>
<proteinExistence type="predicted"/>
<dbReference type="Proteomes" id="UP000078555">
    <property type="component" value="Unassembled WGS sequence"/>
</dbReference>
<evidence type="ECO:0000313" key="3">
    <source>
        <dbReference type="EMBL" id="SBT32957.1"/>
    </source>
</evidence>